<dbReference type="FunFam" id="1.10.230.10:FF:000005">
    <property type="entry name" value="ATP-citrate synthase subunit 1"/>
    <property type="match status" value="1"/>
</dbReference>
<evidence type="ECO:0000259" key="14">
    <source>
        <dbReference type="Pfam" id="PF00549"/>
    </source>
</evidence>
<dbReference type="PROSITE" id="PS01217">
    <property type="entry name" value="SUCCINYL_COA_LIG_3"/>
    <property type="match status" value="1"/>
</dbReference>
<dbReference type="PANTHER" id="PTHR23118:SF42">
    <property type="entry name" value="ATP-CITRATE SYNTHASE"/>
    <property type="match status" value="1"/>
</dbReference>
<comment type="catalytic activity">
    <reaction evidence="12">
        <text>oxaloacetate + acetyl-CoA + ADP + phosphate = citrate + ATP + CoA</text>
        <dbReference type="Rhea" id="RHEA:21160"/>
        <dbReference type="ChEBI" id="CHEBI:16452"/>
        <dbReference type="ChEBI" id="CHEBI:16947"/>
        <dbReference type="ChEBI" id="CHEBI:30616"/>
        <dbReference type="ChEBI" id="CHEBI:43474"/>
        <dbReference type="ChEBI" id="CHEBI:57287"/>
        <dbReference type="ChEBI" id="CHEBI:57288"/>
        <dbReference type="ChEBI" id="CHEBI:456216"/>
        <dbReference type="EC" id="2.3.3.8"/>
    </reaction>
</comment>
<keyword evidence="8" id="KW-0547">Nucleotide-binding</keyword>
<evidence type="ECO:0000256" key="13">
    <source>
        <dbReference type="ARBA" id="ARBA00060724"/>
    </source>
</evidence>
<evidence type="ECO:0000256" key="10">
    <source>
        <dbReference type="ARBA" id="ARBA00022842"/>
    </source>
</evidence>
<dbReference type="EC" id="2.3.3.8" evidence="3"/>
<keyword evidence="9" id="KW-0067">ATP-binding</keyword>
<dbReference type="FunFam" id="3.40.50.261:FF:000003">
    <property type="entry name" value="ATP-citrate synthase subunit"/>
    <property type="match status" value="1"/>
</dbReference>
<dbReference type="GO" id="GO:0005524">
    <property type="term" value="F:ATP binding"/>
    <property type="evidence" value="ECO:0007669"/>
    <property type="project" value="UniProtKB-KW"/>
</dbReference>
<dbReference type="CDD" id="cd06100">
    <property type="entry name" value="CCL_ACL-C"/>
    <property type="match status" value="1"/>
</dbReference>
<dbReference type="InterPro" id="IPR033847">
    <property type="entry name" value="Citrt_syn/SCS-alpha_CS"/>
</dbReference>
<dbReference type="GO" id="GO:0006633">
    <property type="term" value="P:fatty acid biosynthetic process"/>
    <property type="evidence" value="ECO:0007669"/>
    <property type="project" value="TreeGrafter"/>
</dbReference>
<evidence type="ECO:0000256" key="7">
    <source>
        <dbReference type="ARBA" id="ARBA00022723"/>
    </source>
</evidence>
<evidence type="ECO:0000256" key="1">
    <source>
        <dbReference type="ARBA" id="ARBA00004496"/>
    </source>
</evidence>
<keyword evidence="5" id="KW-0444">Lipid biosynthesis</keyword>
<dbReference type="InterPro" id="IPR002020">
    <property type="entry name" value="Citrate_synthase"/>
</dbReference>
<comment type="similarity">
    <text evidence="13">Belongs to the succinate/malate CoA ligase alpha subunit family.</text>
</comment>
<dbReference type="InterPro" id="IPR016102">
    <property type="entry name" value="Succinyl-CoA_synth-like"/>
</dbReference>
<keyword evidence="6" id="KW-0808">Transferase</keyword>
<accession>A0A1D2AFS9</accession>
<protein>
    <recommendedName>
        <fullName evidence="3">ATP citrate synthase</fullName>
        <ecNumber evidence="3">2.3.3.8</ecNumber>
    </recommendedName>
</protein>
<dbReference type="AlphaFoldDB" id="A0A1D2AFS9"/>
<evidence type="ECO:0000256" key="4">
    <source>
        <dbReference type="ARBA" id="ARBA00022490"/>
    </source>
</evidence>
<evidence type="ECO:0000256" key="8">
    <source>
        <dbReference type="ARBA" id="ARBA00022741"/>
    </source>
</evidence>
<evidence type="ECO:0000256" key="5">
    <source>
        <dbReference type="ARBA" id="ARBA00022516"/>
    </source>
</evidence>
<keyword evidence="7" id="KW-0479">Metal-binding</keyword>
<dbReference type="GO" id="GO:0046872">
    <property type="term" value="F:metal ion binding"/>
    <property type="evidence" value="ECO:0007669"/>
    <property type="project" value="UniProtKB-KW"/>
</dbReference>
<dbReference type="GO" id="GO:0003878">
    <property type="term" value="F:ATP citrate synthase activity"/>
    <property type="evidence" value="ECO:0007669"/>
    <property type="project" value="UniProtKB-EC"/>
</dbReference>
<evidence type="ECO:0000313" key="15">
    <source>
        <dbReference type="EMBL" id="JAT78047.1"/>
    </source>
</evidence>
<evidence type="ECO:0000256" key="11">
    <source>
        <dbReference type="ARBA" id="ARBA00023098"/>
    </source>
</evidence>
<dbReference type="Pfam" id="PF00549">
    <property type="entry name" value="Ligase_CoA"/>
    <property type="match status" value="1"/>
</dbReference>
<dbReference type="SUPFAM" id="SSF48256">
    <property type="entry name" value="Citrate synthase"/>
    <property type="match status" value="1"/>
</dbReference>
<dbReference type="PROSITE" id="PS00399">
    <property type="entry name" value="SUCCINYL_COA_LIG_2"/>
    <property type="match status" value="1"/>
</dbReference>
<dbReference type="InterPro" id="IPR036291">
    <property type="entry name" value="NAD(P)-bd_dom_sf"/>
</dbReference>
<dbReference type="SUPFAM" id="SSF51735">
    <property type="entry name" value="NAD(P)-binding Rossmann-fold domains"/>
    <property type="match status" value="1"/>
</dbReference>
<organism evidence="15">
    <name type="scientific">Auxenochlorella protothecoides</name>
    <name type="common">Green microalga</name>
    <name type="synonym">Chlorella protothecoides</name>
    <dbReference type="NCBI Taxonomy" id="3075"/>
    <lineage>
        <taxon>Eukaryota</taxon>
        <taxon>Viridiplantae</taxon>
        <taxon>Chlorophyta</taxon>
        <taxon>core chlorophytes</taxon>
        <taxon>Trebouxiophyceae</taxon>
        <taxon>Chlorellales</taxon>
        <taxon>Chlorellaceae</taxon>
        <taxon>Auxenochlorella</taxon>
    </lineage>
</organism>
<dbReference type="Gene3D" id="3.40.50.720">
    <property type="entry name" value="NAD(P)-binding Rossmann-like Domain"/>
    <property type="match status" value="1"/>
</dbReference>
<comment type="subcellular location">
    <subcellularLocation>
        <location evidence="1">Cytoplasm</location>
    </subcellularLocation>
</comment>
<dbReference type="InterPro" id="IPR017866">
    <property type="entry name" value="Succ-CoA_synthase_bsu_CS"/>
</dbReference>
<keyword evidence="11" id="KW-0443">Lipid metabolism</keyword>
<evidence type="ECO:0000256" key="2">
    <source>
        <dbReference type="ARBA" id="ARBA00011412"/>
    </source>
</evidence>
<comment type="subunit">
    <text evidence="2">Heterooctamer of 4 alpha and 4 beta chains.</text>
</comment>
<dbReference type="Pfam" id="PF00285">
    <property type="entry name" value="Citrate_synt"/>
    <property type="match status" value="1"/>
</dbReference>
<dbReference type="InterPro" id="IPR016143">
    <property type="entry name" value="Citrate_synth-like_sm_a-sub"/>
</dbReference>
<dbReference type="Gene3D" id="3.40.50.261">
    <property type="entry name" value="Succinyl-CoA synthetase domains"/>
    <property type="match status" value="1"/>
</dbReference>
<dbReference type="PROSITE" id="PS01216">
    <property type="entry name" value="SUCCINYL_COA_LIG_1"/>
    <property type="match status" value="1"/>
</dbReference>
<dbReference type="InterPro" id="IPR017440">
    <property type="entry name" value="Cit_synth/succinyl-CoA_lig_AS"/>
</dbReference>
<dbReference type="PANTHER" id="PTHR23118">
    <property type="entry name" value="ATP-CITRATE SYNTHASE"/>
    <property type="match status" value="1"/>
</dbReference>
<evidence type="ECO:0000256" key="6">
    <source>
        <dbReference type="ARBA" id="ARBA00022679"/>
    </source>
</evidence>
<evidence type="ECO:0000256" key="9">
    <source>
        <dbReference type="ARBA" id="ARBA00022840"/>
    </source>
</evidence>
<keyword evidence="4" id="KW-0963">Cytoplasm</keyword>
<dbReference type="GO" id="GO:0006085">
    <property type="term" value="P:acetyl-CoA biosynthetic process"/>
    <property type="evidence" value="ECO:0007669"/>
    <property type="project" value="TreeGrafter"/>
</dbReference>
<evidence type="ECO:0000256" key="3">
    <source>
        <dbReference type="ARBA" id="ARBA00012639"/>
    </source>
</evidence>
<name>A0A1D2AFS9_AUXPR</name>
<dbReference type="GO" id="GO:0005829">
    <property type="term" value="C:cytosol"/>
    <property type="evidence" value="ECO:0007669"/>
    <property type="project" value="TreeGrafter"/>
</dbReference>
<keyword evidence="10" id="KW-0460">Magnesium</keyword>
<evidence type="ECO:0000256" key="12">
    <source>
        <dbReference type="ARBA" id="ARBA00047593"/>
    </source>
</evidence>
<dbReference type="InterPro" id="IPR036969">
    <property type="entry name" value="Citrate_synthase_sf"/>
</dbReference>
<proteinExistence type="inferred from homology"/>
<dbReference type="Gene3D" id="1.10.230.10">
    <property type="entry name" value="Cytochrome P450-Terp, domain 2"/>
    <property type="match status" value="1"/>
</dbReference>
<dbReference type="EMBL" id="GDKF01000575">
    <property type="protein sequence ID" value="JAT78047.1"/>
    <property type="molecule type" value="Transcribed_RNA"/>
</dbReference>
<gene>
    <name evidence="15" type="ORF">g.27474</name>
</gene>
<dbReference type="InterPro" id="IPR005811">
    <property type="entry name" value="SUCC_ACL_C"/>
</dbReference>
<feature type="domain" description="ATP-citrate synthase/succinyl-CoA ligase C-terminal" evidence="14">
    <location>
        <begin position="186"/>
        <end position="311"/>
    </location>
</feature>
<sequence>MPTSPRPSAGRYGQAGQLFTKQTQAIFYNWKQLPVQRMLDFDYLCGRTLPSVACIVQPGSQGGFQKVFFGAEEVAIPQYGSTAEAAKAHPKADVFINMASFRSAYESTLEALQLPTIRTVAVIAEGVPERDTKHLIAVARRGNKVVLGPATVGGVQAGAFKIADAAGTLDNILACRLYRPGCVGFVSKSGGMSNELYNVIARAADGVYEGVAIGGDAFPGSTLSDHCLRYQNIPGVAMIVVLGEIGGRDEYSLVEALASGAITKPVVAWVSGTCATLFATEVQFGHAGAKSGGDDESAQAKNAALAAAGAVVPASFEDLEATIARVYRGLVDAGRVTPARDDPPPAVPEDLAAAKRAGRVRVPTHVVSSICDDRGEEPTYNGVSMSELMQGDATVADAIGLLWFKRRLPGYATKFIEMCVVLCADHGPCVSGAHNTIVTARAGKDLISSLVSGLLTIGPRFGGAIDGAAQYFKEAVDEGWEPDEFVEKMKKRGIRVPGIGHRIKSKDNRDKRVELLQRYARTHFPSTRYLDYAVEVEGYTLQKAANLVLNVDGCIGALFLDLLNSVGMFTKVEIDSIVKIGYLNGLFVLARTIGLIGHCLDQKRLGQPLYRHPWDDVLYTK</sequence>
<reference evidence="15" key="1">
    <citation type="submission" date="2015-08" db="EMBL/GenBank/DDBJ databases">
        <authorList>
            <person name="Babu N.S."/>
            <person name="Beckwith C.J."/>
            <person name="Beseler K.G."/>
            <person name="Brison A."/>
            <person name="Carone J.V."/>
            <person name="Caskin T.P."/>
            <person name="Diamond M."/>
            <person name="Durham M.E."/>
            <person name="Foxe J.M."/>
            <person name="Go M."/>
            <person name="Henderson B.A."/>
            <person name="Jones I.B."/>
            <person name="McGettigan J.A."/>
            <person name="Micheletti S.J."/>
            <person name="Nasrallah M.E."/>
            <person name="Ortiz D."/>
            <person name="Piller C.R."/>
            <person name="Privatt S.R."/>
            <person name="Schneider S.L."/>
            <person name="Sharp S."/>
            <person name="Smith T.C."/>
            <person name="Stanton J.D."/>
            <person name="Ullery H.E."/>
            <person name="Wilson R.J."/>
            <person name="Serrano M.G."/>
            <person name="Buck G."/>
            <person name="Lee V."/>
            <person name="Wang Y."/>
            <person name="Carvalho R."/>
            <person name="Voegtly L."/>
            <person name="Shi R."/>
            <person name="Duckworth R."/>
            <person name="Johnson A."/>
            <person name="Loviza R."/>
            <person name="Walstead R."/>
            <person name="Shah Z."/>
            <person name="Kiflezghi M."/>
            <person name="Wade K."/>
            <person name="Ball S.L."/>
            <person name="Bradley K.W."/>
            <person name="Asai D.J."/>
            <person name="Bowman C.A."/>
            <person name="Russell D.A."/>
            <person name="Pope W.H."/>
            <person name="Jacobs-Sera D."/>
            <person name="Hendrix R.W."/>
            <person name="Hatfull G.F."/>
        </authorList>
    </citation>
    <scope>NUCLEOTIDE SEQUENCE</scope>
</reference>